<dbReference type="OrthoDB" id="9801395at2"/>
<evidence type="ECO:0000256" key="1">
    <source>
        <dbReference type="ARBA" id="ARBA00009673"/>
    </source>
</evidence>
<protein>
    <recommendedName>
        <fullName evidence="2">D-aminoacyl-tRNA deacylase</fullName>
        <shortName evidence="2">DTD</shortName>
        <ecNumber evidence="2">3.1.1.96</ecNumber>
    </recommendedName>
    <alternativeName>
        <fullName evidence="2">Gly-tRNA(Ala) deacylase</fullName>
        <ecNumber evidence="2">3.1.1.-</ecNumber>
    </alternativeName>
</protein>
<comment type="subunit">
    <text evidence="2">Homodimer.</text>
</comment>
<keyword evidence="4" id="KW-1185">Reference proteome</keyword>
<dbReference type="GO" id="GO:0106026">
    <property type="term" value="F:Gly-tRNA(Ala) deacylase activity"/>
    <property type="evidence" value="ECO:0007669"/>
    <property type="project" value="UniProtKB-UniRule"/>
</dbReference>
<dbReference type="EC" id="3.1.1.-" evidence="2"/>
<evidence type="ECO:0000313" key="3">
    <source>
        <dbReference type="EMBL" id="OEF96709.1"/>
    </source>
</evidence>
<dbReference type="AlphaFoldDB" id="A0A1E5G1B0"/>
<dbReference type="InterPro" id="IPR023509">
    <property type="entry name" value="DTD-like_sf"/>
</dbReference>
<comment type="caution">
    <text evidence="3">The sequence shown here is derived from an EMBL/GenBank/DDBJ whole genome shotgun (WGS) entry which is preliminary data.</text>
</comment>
<gene>
    <name evidence="2" type="primary">dtd</name>
    <name evidence="3" type="ORF">BHF68_06445</name>
</gene>
<dbReference type="PANTHER" id="PTHR10472:SF5">
    <property type="entry name" value="D-AMINOACYL-TRNA DEACYLASE 1"/>
    <property type="match status" value="1"/>
</dbReference>
<keyword evidence="2" id="KW-0694">RNA-binding</keyword>
<evidence type="ECO:0000256" key="2">
    <source>
        <dbReference type="HAMAP-Rule" id="MF_00518"/>
    </source>
</evidence>
<comment type="subcellular location">
    <subcellularLocation>
        <location evidence="2">Cytoplasm</location>
    </subcellularLocation>
</comment>
<dbReference type="GO" id="GO:0051500">
    <property type="term" value="F:D-tyrosyl-tRNA(Tyr) deacylase activity"/>
    <property type="evidence" value="ECO:0007669"/>
    <property type="project" value="TreeGrafter"/>
</dbReference>
<dbReference type="Proteomes" id="UP000094296">
    <property type="component" value="Unassembled WGS sequence"/>
</dbReference>
<dbReference type="NCBIfam" id="TIGR00256">
    <property type="entry name" value="D-aminoacyl-tRNA deacylase"/>
    <property type="match status" value="1"/>
</dbReference>
<dbReference type="HAMAP" id="MF_00518">
    <property type="entry name" value="Deacylase_Dtd"/>
    <property type="match status" value="1"/>
</dbReference>
<feature type="short sequence motif" description="Gly-cisPro motif, important for rejection of L-amino acids" evidence="2">
    <location>
        <begin position="139"/>
        <end position="140"/>
    </location>
</feature>
<keyword evidence="2" id="KW-0820">tRNA-binding</keyword>
<organism evidence="3 4">
    <name type="scientific">Desulfuribacillus alkaliarsenatis</name>
    <dbReference type="NCBI Taxonomy" id="766136"/>
    <lineage>
        <taxon>Bacteria</taxon>
        <taxon>Bacillati</taxon>
        <taxon>Bacillota</taxon>
        <taxon>Desulfuribacillia</taxon>
        <taxon>Desulfuribacillales</taxon>
        <taxon>Desulfuribacillaceae</taxon>
        <taxon>Desulfuribacillus</taxon>
    </lineage>
</organism>
<comment type="catalytic activity">
    <reaction evidence="2">
        <text>a D-aminoacyl-tRNA + H2O = a tRNA + a D-alpha-amino acid + H(+)</text>
        <dbReference type="Rhea" id="RHEA:13953"/>
        <dbReference type="Rhea" id="RHEA-COMP:10123"/>
        <dbReference type="Rhea" id="RHEA-COMP:10124"/>
        <dbReference type="ChEBI" id="CHEBI:15377"/>
        <dbReference type="ChEBI" id="CHEBI:15378"/>
        <dbReference type="ChEBI" id="CHEBI:59871"/>
        <dbReference type="ChEBI" id="CHEBI:78442"/>
        <dbReference type="ChEBI" id="CHEBI:79333"/>
        <dbReference type="EC" id="3.1.1.96"/>
    </reaction>
</comment>
<dbReference type="Gene3D" id="3.50.80.10">
    <property type="entry name" value="D-tyrosyl-tRNA(Tyr) deacylase"/>
    <property type="match status" value="1"/>
</dbReference>
<comment type="catalytic activity">
    <reaction evidence="2">
        <text>glycyl-tRNA(Ala) + H2O = tRNA(Ala) + glycine + H(+)</text>
        <dbReference type="Rhea" id="RHEA:53744"/>
        <dbReference type="Rhea" id="RHEA-COMP:9657"/>
        <dbReference type="Rhea" id="RHEA-COMP:13640"/>
        <dbReference type="ChEBI" id="CHEBI:15377"/>
        <dbReference type="ChEBI" id="CHEBI:15378"/>
        <dbReference type="ChEBI" id="CHEBI:57305"/>
        <dbReference type="ChEBI" id="CHEBI:78442"/>
        <dbReference type="ChEBI" id="CHEBI:78522"/>
    </reaction>
</comment>
<dbReference type="STRING" id="766136.BHF68_06445"/>
<dbReference type="RefSeq" id="WP_069643292.1">
    <property type="nucleotide sequence ID" value="NZ_MIJE01000030.1"/>
</dbReference>
<dbReference type="GO" id="GO:0000049">
    <property type="term" value="F:tRNA binding"/>
    <property type="evidence" value="ECO:0007669"/>
    <property type="project" value="UniProtKB-UniRule"/>
</dbReference>
<keyword evidence="2" id="KW-0963">Cytoplasm</keyword>
<keyword evidence="2" id="KW-0378">Hydrolase</keyword>
<dbReference type="InterPro" id="IPR003732">
    <property type="entry name" value="Daa-tRNA_deacyls_DTD"/>
</dbReference>
<dbReference type="SUPFAM" id="SSF69500">
    <property type="entry name" value="DTD-like"/>
    <property type="match status" value="1"/>
</dbReference>
<evidence type="ECO:0000313" key="4">
    <source>
        <dbReference type="Proteomes" id="UP000094296"/>
    </source>
</evidence>
<dbReference type="GO" id="GO:0043908">
    <property type="term" value="F:Ser(Gly)-tRNA(Ala) hydrolase activity"/>
    <property type="evidence" value="ECO:0007669"/>
    <property type="project" value="UniProtKB-UniRule"/>
</dbReference>
<dbReference type="EMBL" id="MIJE01000030">
    <property type="protein sequence ID" value="OEF96709.1"/>
    <property type="molecule type" value="Genomic_DNA"/>
</dbReference>
<name>A0A1E5G1B0_9FIRM</name>
<accession>A0A1E5G1B0</accession>
<comment type="function">
    <text evidence="2">An aminoacyl-tRNA editing enzyme that deacylates mischarged D-aminoacyl-tRNAs. Also deacylates mischarged glycyl-tRNA(Ala), protecting cells against glycine mischarging by AlaRS. Acts via tRNA-based rather than protein-based catalysis; rejects L-amino acids rather than detecting D-amino acids in the active site. By recycling D-aminoacyl-tRNA to D-amino acids and free tRNA molecules, this enzyme counteracts the toxicity associated with the formation of D-aminoacyl-tRNA entities in vivo and helps enforce protein L-homochirality.</text>
</comment>
<dbReference type="GO" id="GO:0019478">
    <property type="term" value="P:D-amino acid catabolic process"/>
    <property type="evidence" value="ECO:0007669"/>
    <property type="project" value="UniProtKB-UniRule"/>
</dbReference>
<dbReference type="EC" id="3.1.1.96" evidence="2"/>
<reference evidence="3 4" key="1">
    <citation type="submission" date="2016-09" db="EMBL/GenBank/DDBJ databases">
        <title>Draft genome sequence for the type strain of Desulfuribacillus alkaliarsenatis AHT28, an obligately anaerobic, sulfidogenic bacterium isolated from Russian soda lake sediments.</title>
        <authorList>
            <person name="Abin C.A."/>
            <person name="Hollibaugh J.T."/>
        </authorList>
    </citation>
    <scope>NUCLEOTIDE SEQUENCE [LARGE SCALE GENOMIC DNA]</scope>
    <source>
        <strain evidence="3 4">AHT28</strain>
    </source>
</reference>
<comment type="domain">
    <text evidence="2">A Gly-cisPro motif from one monomer fits into the active site of the other monomer to allow specific chiral rejection of L-amino acids.</text>
</comment>
<sequence>MKVVIQRVVSSNVYLPKEQETSGAIDKGLLVLLGVGPEDADEDMQYIIDKMIHLRIFEDEAGKMNLSAKDIGAEILVVSQFTLYADCRKGRRPSFTQAAPPDKANAMYEQFVQKLKDEGFTVATGKFGAFMQVELINDGPVTIILDSKER</sequence>
<dbReference type="CDD" id="cd00563">
    <property type="entry name" value="Dtyr_deacylase"/>
    <property type="match status" value="1"/>
</dbReference>
<dbReference type="FunFam" id="3.50.80.10:FF:000001">
    <property type="entry name" value="D-aminoacyl-tRNA deacylase"/>
    <property type="match status" value="1"/>
</dbReference>
<dbReference type="PANTHER" id="PTHR10472">
    <property type="entry name" value="D-TYROSYL-TRNA TYR DEACYLASE"/>
    <property type="match status" value="1"/>
</dbReference>
<dbReference type="Pfam" id="PF02580">
    <property type="entry name" value="Tyr_Deacylase"/>
    <property type="match status" value="1"/>
</dbReference>
<comment type="similarity">
    <text evidence="1 2">Belongs to the DTD family.</text>
</comment>
<proteinExistence type="inferred from homology"/>
<dbReference type="GO" id="GO:0005737">
    <property type="term" value="C:cytoplasm"/>
    <property type="evidence" value="ECO:0007669"/>
    <property type="project" value="UniProtKB-SubCell"/>
</dbReference>